<dbReference type="RefSeq" id="WP_282762893.1">
    <property type="nucleotide sequence ID" value="NZ_JASCTH010000017.1"/>
</dbReference>
<keyword evidence="3" id="KW-1185">Reference proteome</keyword>
<feature type="region of interest" description="Disordered" evidence="1">
    <location>
        <begin position="1"/>
        <end position="51"/>
    </location>
</feature>
<comment type="caution">
    <text evidence="2">The sequence shown here is derived from an EMBL/GenBank/DDBJ whole genome shotgun (WGS) entry which is preliminary data.</text>
</comment>
<evidence type="ECO:0000313" key="3">
    <source>
        <dbReference type="Proteomes" id="UP001241758"/>
    </source>
</evidence>
<evidence type="ECO:0000256" key="1">
    <source>
        <dbReference type="SAM" id="MobiDB-lite"/>
    </source>
</evidence>
<evidence type="ECO:0000313" key="2">
    <source>
        <dbReference type="EMBL" id="MDI6101894.1"/>
    </source>
</evidence>
<protein>
    <submittedName>
        <fullName evidence="2">Uncharacterized protein</fullName>
    </submittedName>
</protein>
<proteinExistence type="predicted"/>
<name>A0ABT6WQC9_9ACTN</name>
<accession>A0ABT6WQC9</accession>
<dbReference type="EMBL" id="JASCTH010000017">
    <property type="protein sequence ID" value="MDI6101894.1"/>
    <property type="molecule type" value="Genomic_DNA"/>
</dbReference>
<organism evidence="2 3">
    <name type="scientific">Actinoplanes sandaracinus</name>
    <dbReference type="NCBI Taxonomy" id="3045177"/>
    <lineage>
        <taxon>Bacteria</taxon>
        <taxon>Bacillati</taxon>
        <taxon>Actinomycetota</taxon>
        <taxon>Actinomycetes</taxon>
        <taxon>Micromonosporales</taxon>
        <taxon>Micromonosporaceae</taxon>
        <taxon>Actinoplanes</taxon>
    </lineage>
</organism>
<reference evidence="2 3" key="1">
    <citation type="submission" date="2023-05" db="EMBL/GenBank/DDBJ databases">
        <title>Actinoplanes sp. NEAU-A12 genome sequencing.</title>
        <authorList>
            <person name="Wang Z.-S."/>
        </authorList>
    </citation>
    <scope>NUCLEOTIDE SEQUENCE [LARGE SCALE GENOMIC DNA]</scope>
    <source>
        <strain evidence="2 3">NEAU-A12</strain>
    </source>
</reference>
<dbReference type="Proteomes" id="UP001241758">
    <property type="component" value="Unassembled WGS sequence"/>
</dbReference>
<sequence length="51" mass="6004">MSDRQLTEQRDLVRARNRDARLSTMAEAQRLADQRRATAQRRATRDDADEM</sequence>
<gene>
    <name evidence="2" type="ORF">QLQ12_25065</name>
</gene>
<feature type="compositionally biased region" description="Basic and acidic residues" evidence="1">
    <location>
        <begin position="1"/>
        <end position="21"/>
    </location>
</feature>